<gene>
    <name evidence="2" type="primary">LOC142173512</name>
</gene>
<protein>
    <submittedName>
        <fullName evidence="2">Uncharacterized protein LOC142173512</fullName>
    </submittedName>
</protein>
<evidence type="ECO:0000313" key="1">
    <source>
        <dbReference type="Proteomes" id="UP000790787"/>
    </source>
</evidence>
<reference evidence="1" key="1">
    <citation type="journal article" date="2014" name="Nat. Commun.">
        <title>The tobacco genome sequence and its comparison with those of tomato and potato.</title>
        <authorList>
            <person name="Sierro N."/>
            <person name="Battey J.N."/>
            <person name="Ouadi S."/>
            <person name="Bakaher N."/>
            <person name="Bovet L."/>
            <person name="Willig A."/>
            <person name="Goepfert S."/>
            <person name="Peitsch M.C."/>
            <person name="Ivanov N.V."/>
        </authorList>
    </citation>
    <scope>NUCLEOTIDE SEQUENCE [LARGE SCALE GENOMIC DNA]</scope>
</reference>
<evidence type="ECO:0000313" key="2">
    <source>
        <dbReference type="RefSeq" id="XP_075095218.1"/>
    </source>
</evidence>
<proteinExistence type="predicted"/>
<keyword evidence="1" id="KW-1185">Reference proteome</keyword>
<name>A0AC58TDA7_TOBAC</name>
<organism evidence="1 2">
    <name type="scientific">Nicotiana tabacum</name>
    <name type="common">Common tobacco</name>
    <dbReference type="NCBI Taxonomy" id="4097"/>
    <lineage>
        <taxon>Eukaryota</taxon>
        <taxon>Viridiplantae</taxon>
        <taxon>Streptophyta</taxon>
        <taxon>Embryophyta</taxon>
        <taxon>Tracheophyta</taxon>
        <taxon>Spermatophyta</taxon>
        <taxon>Magnoliopsida</taxon>
        <taxon>eudicotyledons</taxon>
        <taxon>Gunneridae</taxon>
        <taxon>Pentapetalae</taxon>
        <taxon>asterids</taxon>
        <taxon>lamiids</taxon>
        <taxon>Solanales</taxon>
        <taxon>Solanaceae</taxon>
        <taxon>Nicotianoideae</taxon>
        <taxon>Nicotianeae</taxon>
        <taxon>Nicotiana</taxon>
    </lineage>
</organism>
<sequence length="387" mass="44149">MTEKVGDEEEETRKEKLELWSARTFDGKGFQGWRRSVLITLSAKNKIRFINGACLAPALTSRDYQPWSSLEHRFGQSNKAKLYHLRKELSSCLCVCEGKQKLEKALDDERLIQFLMGLNDSYGQARGTILMMNPLPSINHAYSLVLQDESQKEVFSNPLISPDSSSFMATNQNNFAQRSARQMQRNPMQHQKFGNNIQKVTHSTQRNTTFKGKKTKFNPNITCSHCKKVGHTVSDCYRIIGFPEDFEFTKLVQLIKQVKGADSGNSGTYINANVVAVAFSEEGTSFWAFELIHVDVWGPYKESTYNGFKYFLTVVDDYSRVVWTFFMSTKSNVFGLLKNFLTMVERQFGVKVQKIRTNNAFELGKGSQQAALHPGWQEAMEKELEAL</sequence>
<dbReference type="RefSeq" id="XP_075095218.1">
    <property type="nucleotide sequence ID" value="XM_075239117.1"/>
</dbReference>
<dbReference type="Proteomes" id="UP000790787">
    <property type="component" value="Chromosome 19"/>
</dbReference>
<reference evidence="2" key="2">
    <citation type="submission" date="2025-08" db="UniProtKB">
        <authorList>
            <consortium name="RefSeq"/>
        </authorList>
    </citation>
    <scope>IDENTIFICATION</scope>
    <source>
        <tissue evidence="2">Leaf</tissue>
    </source>
</reference>
<accession>A0AC58TDA7</accession>